<feature type="domain" description="RNA-binding S4" evidence="2">
    <location>
        <begin position="181"/>
        <end position="238"/>
    </location>
</feature>
<dbReference type="AlphaFoldDB" id="A0A1S2LBX7"/>
<dbReference type="Gene3D" id="3.10.290.10">
    <property type="entry name" value="RNA-binding S4 domain"/>
    <property type="match status" value="1"/>
</dbReference>
<evidence type="ECO:0000313" key="3">
    <source>
        <dbReference type="EMBL" id="OIJ09824.1"/>
    </source>
</evidence>
<dbReference type="PROSITE" id="PS50889">
    <property type="entry name" value="S4"/>
    <property type="match status" value="1"/>
</dbReference>
<dbReference type="SMART" id="SM00363">
    <property type="entry name" value="S4"/>
    <property type="match status" value="1"/>
</dbReference>
<dbReference type="Proteomes" id="UP000180098">
    <property type="component" value="Unassembled WGS sequence"/>
</dbReference>
<name>A0A1S2LBX7_9BACI</name>
<dbReference type="SUPFAM" id="SSF55174">
    <property type="entry name" value="Alpha-L RNA-binding motif"/>
    <property type="match status" value="1"/>
</dbReference>
<dbReference type="Gene3D" id="3.30.70.330">
    <property type="match status" value="1"/>
</dbReference>
<protein>
    <submittedName>
        <fullName evidence="3">RNA-binding protein</fullName>
    </submittedName>
</protein>
<dbReference type="EMBL" id="MLQQ01000042">
    <property type="protein sequence ID" value="OIJ09824.1"/>
    <property type="molecule type" value="Genomic_DNA"/>
</dbReference>
<accession>A0A1S2LBX7</accession>
<keyword evidence="1" id="KW-0694">RNA-binding</keyword>
<dbReference type="CDD" id="cd00165">
    <property type="entry name" value="S4"/>
    <property type="match status" value="1"/>
</dbReference>
<dbReference type="InterPro" id="IPR036986">
    <property type="entry name" value="S4_RNA-bd_sf"/>
</dbReference>
<sequence>MTIYDHFRPEERSFVDQVVGWKEFTNDRFVHKLTDFLDPRQQQIASSIIGQGQDVHIQFSGGTINAERKRAFIYPSYIEPNIKDYQLVAFQVHYANKFVQLSHRDLLGSMMSLGLKREKFGDIYIQEENVQIVVASEISSYIEANLQNVGRASIRLESIPLSGLVIVNEEWIEKTITVSSLRLDVVLSEIYQLSRSKIAPFIENKRVKVNWKTVEQAAFQLEDGDYLSVRGLGRSKLICTLGKTKKDKWRISVGLRK</sequence>
<evidence type="ECO:0000256" key="1">
    <source>
        <dbReference type="PROSITE-ProRule" id="PRU00182"/>
    </source>
</evidence>
<dbReference type="InterPro" id="IPR002942">
    <property type="entry name" value="S4_RNA-bd"/>
</dbReference>
<dbReference type="PANTHER" id="PTHR13633:SF3">
    <property type="entry name" value="MITOCHONDRIAL TRANSCRIPTION RESCUE FACTOR 1"/>
    <property type="match status" value="1"/>
</dbReference>
<gene>
    <name evidence="3" type="ORF">BKP35_15175</name>
</gene>
<keyword evidence="4" id="KW-1185">Reference proteome</keyword>
<dbReference type="Pfam" id="PF01479">
    <property type="entry name" value="S4"/>
    <property type="match status" value="1"/>
</dbReference>
<dbReference type="GO" id="GO:0003723">
    <property type="term" value="F:RNA binding"/>
    <property type="evidence" value="ECO:0007669"/>
    <property type="project" value="UniProtKB-KW"/>
</dbReference>
<organism evidence="3 4">
    <name type="scientific">Anaerobacillus arseniciselenatis</name>
    <dbReference type="NCBI Taxonomy" id="85682"/>
    <lineage>
        <taxon>Bacteria</taxon>
        <taxon>Bacillati</taxon>
        <taxon>Bacillota</taxon>
        <taxon>Bacilli</taxon>
        <taxon>Bacillales</taxon>
        <taxon>Bacillaceae</taxon>
        <taxon>Anaerobacillus</taxon>
    </lineage>
</organism>
<comment type="caution">
    <text evidence="3">The sequence shown here is derived from an EMBL/GenBank/DDBJ whole genome shotgun (WGS) entry which is preliminary data.</text>
</comment>
<dbReference type="RefSeq" id="WP_071314212.1">
    <property type="nucleotide sequence ID" value="NZ_MLQQ01000042.1"/>
</dbReference>
<dbReference type="Pfam" id="PF17774">
    <property type="entry name" value="YlmH_RBD"/>
    <property type="match status" value="1"/>
</dbReference>
<evidence type="ECO:0000259" key="2">
    <source>
        <dbReference type="SMART" id="SM00363"/>
    </source>
</evidence>
<dbReference type="Gene3D" id="3.30.1370.160">
    <property type="match status" value="1"/>
</dbReference>
<dbReference type="InterPro" id="IPR012677">
    <property type="entry name" value="Nucleotide-bd_a/b_plait_sf"/>
</dbReference>
<dbReference type="InterPro" id="IPR040591">
    <property type="entry name" value="RqcP2_RBD"/>
</dbReference>
<evidence type="ECO:0000313" key="4">
    <source>
        <dbReference type="Proteomes" id="UP000180098"/>
    </source>
</evidence>
<proteinExistence type="predicted"/>
<dbReference type="PANTHER" id="PTHR13633">
    <property type="entry name" value="MITOCHONDRIAL TRANSCRIPTION RESCUE FACTOR 1"/>
    <property type="match status" value="1"/>
</dbReference>
<dbReference type="OrthoDB" id="9812787at2"/>
<reference evidence="3 4" key="1">
    <citation type="submission" date="2016-10" db="EMBL/GenBank/DDBJ databases">
        <title>Draft genome sequences of four alkaliphilic bacteria belonging to the Anaerobacillus genus.</title>
        <authorList>
            <person name="Bassil N.M."/>
            <person name="Lloyd J.R."/>
        </authorList>
    </citation>
    <scope>NUCLEOTIDE SEQUENCE [LARGE SCALE GENOMIC DNA]</scope>
    <source>
        <strain evidence="3 4">DSM 15340</strain>
    </source>
</reference>